<reference evidence="3 4" key="1">
    <citation type="submission" date="2022-05" db="EMBL/GenBank/DDBJ databases">
        <title>Microbulbifer sp. nov., isolated from sponge.</title>
        <authorList>
            <person name="Gao L."/>
        </authorList>
    </citation>
    <scope>NUCLEOTIDE SEQUENCE [LARGE SCALE GENOMIC DNA]</scope>
    <source>
        <strain evidence="3 4">MI-G</strain>
    </source>
</reference>
<evidence type="ECO:0000256" key="1">
    <source>
        <dbReference type="ARBA" id="ARBA00023186"/>
    </source>
</evidence>
<keyword evidence="4" id="KW-1185">Reference proteome</keyword>
<evidence type="ECO:0000259" key="2">
    <source>
        <dbReference type="PROSITE" id="PS50076"/>
    </source>
</evidence>
<feature type="domain" description="J" evidence="2">
    <location>
        <begin position="5"/>
        <end position="69"/>
    </location>
</feature>
<dbReference type="Proteomes" id="UP001321520">
    <property type="component" value="Chromosome"/>
</dbReference>
<dbReference type="Gene3D" id="2.60.260.20">
    <property type="entry name" value="Urease metallochaperone UreE, N-terminal domain"/>
    <property type="match status" value="2"/>
</dbReference>
<dbReference type="Gene3D" id="1.10.287.110">
    <property type="entry name" value="DnaJ domain"/>
    <property type="match status" value="1"/>
</dbReference>
<protein>
    <submittedName>
        <fullName evidence="3">DnaJ domain-containing protein</fullName>
    </submittedName>
</protein>
<dbReference type="PANTHER" id="PTHR43096">
    <property type="entry name" value="DNAJ HOMOLOG 1, MITOCHONDRIAL-RELATED"/>
    <property type="match status" value="1"/>
</dbReference>
<gene>
    <name evidence="3" type="ORF">M8T91_01000</name>
</gene>
<dbReference type="SUPFAM" id="SSF46565">
    <property type="entry name" value="Chaperone J-domain"/>
    <property type="match status" value="1"/>
</dbReference>
<dbReference type="InterPro" id="IPR002939">
    <property type="entry name" value="DnaJ_C"/>
</dbReference>
<dbReference type="InterPro" id="IPR001623">
    <property type="entry name" value="DnaJ_domain"/>
</dbReference>
<dbReference type="PROSITE" id="PS00636">
    <property type="entry name" value="DNAJ_1"/>
    <property type="match status" value="1"/>
</dbReference>
<dbReference type="PRINTS" id="PR00625">
    <property type="entry name" value="JDOMAIN"/>
</dbReference>
<accession>A0ABY9EC46</accession>
<dbReference type="Pfam" id="PF01556">
    <property type="entry name" value="DnaJ_C"/>
    <property type="match status" value="1"/>
</dbReference>
<dbReference type="EMBL" id="CP098023">
    <property type="protein sequence ID" value="WKD50035.1"/>
    <property type="molecule type" value="Genomic_DNA"/>
</dbReference>
<dbReference type="CDD" id="cd06257">
    <property type="entry name" value="DnaJ"/>
    <property type="match status" value="1"/>
</dbReference>
<proteinExistence type="predicted"/>
<dbReference type="InterPro" id="IPR018253">
    <property type="entry name" value="DnaJ_domain_CS"/>
</dbReference>
<dbReference type="RefSeq" id="WP_301415939.1">
    <property type="nucleotide sequence ID" value="NZ_CP098023.1"/>
</dbReference>
<name>A0ABY9EC46_9GAMM</name>
<organism evidence="3 4">
    <name type="scientific">Microbulbifer spongiae</name>
    <dbReference type="NCBI Taxonomy" id="2944933"/>
    <lineage>
        <taxon>Bacteria</taxon>
        <taxon>Pseudomonadati</taxon>
        <taxon>Pseudomonadota</taxon>
        <taxon>Gammaproteobacteria</taxon>
        <taxon>Cellvibrionales</taxon>
        <taxon>Microbulbiferaceae</taxon>
        <taxon>Microbulbifer</taxon>
    </lineage>
</organism>
<keyword evidence="1" id="KW-0143">Chaperone</keyword>
<evidence type="ECO:0000313" key="3">
    <source>
        <dbReference type="EMBL" id="WKD50035.1"/>
    </source>
</evidence>
<dbReference type="InterPro" id="IPR008971">
    <property type="entry name" value="HSP40/DnaJ_pept-bd"/>
</dbReference>
<dbReference type="Pfam" id="PF00226">
    <property type="entry name" value="DnaJ"/>
    <property type="match status" value="1"/>
</dbReference>
<dbReference type="SUPFAM" id="SSF49493">
    <property type="entry name" value="HSP40/DnaJ peptide-binding domain"/>
    <property type="match status" value="2"/>
</dbReference>
<sequence>MEYKDYYRILGLERGADQAEIKRAYRKLARKYHPDVSSEKNSEEHFKEVNEAYEVLKDPEKRAAYDRLGAGYQPGQDFHPPPGWDEGFEFHGGGYTNADPEAFSDFFESLFGRGGFSQTYGGRQRRQYNAQGENTYARIAIDLEDSYRGGTRQITLKHPTLGADGRPQLRERTLNVKIPKGITGGQQIRLAGQGEPGMGTGAPGDLYLEISFNPHALYHTEGKTVFLDLPLTPWEIALGAKVQVPTPDGPVKMTIPANSANGKKLRLKGRGIPARQPGDMVIVLQTVTPPANTDAQREAYRQFGEAFEFNPRKTMGG</sequence>
<dbReference type="PANTHER" id="PTHR43096:SF52">
    <property type="entry name" value="DNAJ HOMOLOG 1, MITOCHONDRIAL-RELATED"/>
    <property type="match status" value="1"/>
</dbReference>
<dbReference type="SMART" id="SM00271">
    <property type="entry name" value="DnaJ"/>
    <property type="match status" value="1"/>
</dbReference>
<dbReference type="PROSITE" id="PS50076">
    <property type="entry name" value="DNAJ_2"/>
    <property type="match status" value="1"/>
</dbReference>
<dbReference type="InterPro" id="IPR036869">
    <property type="entry name" value="J_dom_sf"/>
</dbReference>
<evidence type="ECO:0000313" key="4">
    <source>
        <dbReference type="Proteomes" id="UP001321520"/>
    </source>
</evidence>
<dbReference type="CDD" id="cd10747">
    <property type="entry name" value="DnaJ_C"/>
    <property type="match status" value="1"/>
</dbReference>